<comment type="caution">
    <text evidence="2">The sequence shown here is derived from an EMBL/GenBank/DDBJ whole genome shotgun (WGS) entry which is preliminary data.</text>
</comment>
<protein>
    <submittedName>
        <fullName evidence="2">Uncharacterized protein</fullName>
    </submittedName>
</protein>
<feature type="compositionally biased region" description="Basic and acidic residues" evidence="1">
    <location>
        <begin position="162"/>
        <end position="172"/>
    </location>
</feature>
<feature type="region of interest" description="Disordered" evidence="1">
    <location>
        <begin position="50"/>
        <end position="116"/>
    </location>
</feature>
<dbReference type="AlphaFoldDB" id="A0AAV7MIW5"/>
<proteinExistence type="predicted"/>
<feature type="compositionally biased region" description="Basic and acidic residues" evidence="1">
    <location>
        <begin position="61"/>
        <end position="89"/>
    </location>
</feature>
<name>A0AAV7MIW5_PLEWA</name>
<feature type="region of interest" description="Disordered" evidence="1">
    <location>
        <begin position="132"/>
        <end position="172"/>
    </location>
</feature>
<sequence>MAKLTRKMSEGQQTINVGQTRKKEGLLNPERTNKREMSFLLGVKMRTGWSAKRTEMRRRRQQDDDGVWRNRPTMERNWREVREERRSEQTGHALGIAWPHQTCPGGTSEYGKTDPEDVRRVAANQRWINAEEGGVFKPRANEQKGEQFSPWSEDAYGPECRTGGEEEKALAG</sequence>
<dbReference type="Proteomes" id="UP001066276">
    <property type="component" value="Chromosome 9"/>
</dbReference>
<reference evidence="2" key="1">
    <citation type="journal article" date="2022" name="bioRxiv">
        <title>Sequencing and chromosome-scale assembly of the giantPleurodeles waltlgenome.</title>
        <authorList>
            <person name="Brown T."/>
            <person name="Elewa A."/>
            <person name="Iarovenko S."/>
            <person name="Subramanian E."/>
            <person name="Araus A.J."/>
            <person name="Petzold A."/>
            <person name="Susuki M."/>
            <person name="Suzuki K.-i.T."/>
            <person name="Hayashi T."/>
            <person name="Toyoda A."/>
            <person name="Oliveira C."/>
            <person name="Osipova E."/>
            <person name="Leigh N.D."/>
            <person name="Simon A."/>
            <person name="Yun M.H."/>
        </authorList>
    </citation>
    <scope>NUCLEOTIDE SEQUENCE</scope>
    <source>
        <strain evidence="2">20211129_DDA</strain>
        <tissue evidence="2">Liver</tissue>
    </source>
</reference>
<evidence type="ECO:0000256" key="1">
    <source>
        <dbReference type="SAM" id="MobiDB-lite"/>
    </source>
</evidence>
<organism evidence="2 3">
    <name type="scientific">Pleurodeles waltl</name>
    <name type="common">Iberian ribbed newt</name>
    <dbReference type="NCBI Taxonomy" id="8319"/>
    <lineage>
        <taxon>Eukaryota</taxon>
        <taxon>Metazoa</taxon>
        <taxon>Chordata</taxon>
        <taxon>Craniata</taxon>
        <taxon>Vertebrata</taxon>
        <taxon>Euteleostomi</taxon>
        <taxon>Amphibia</taxon>
        <taxon>Batrachia</taxon>
        <taxon>Caudata</taxon>
        <taxon>Salamandroidea</taxon>
        <taxon>Salamandridae</taxon>
        <taxon>Pleurodelinae</taxon>
        <taxon>Pleurodeles</taxon>
    </lineage>
</organism>
<feature type="compositionally biased region" description="Polar residues" evidence="1">
    <location>
        <begin position="10"/>
        <end position="19"/>
    </location>
</feature>
<evidence type="ECO:0000313" key="3">
    <source>
        <dbReference type="Proteomes" id="UP001066276"/>
    </source>
</evidence>
<evidence type="ECO:0000313" key="2">
    <source>
        <dbReference type="EMBL" id="KAJ1103433.1"/>
    </source>
</evidence>
<feature type="region of interest" description="Disordered" evidence="1">
    <location>
        <begin position="1"/>
        <end position="33"/>
    </location>
</feature>
<gene>
    <name evidence="2" type="ORF">NDU88_000856</name>
</gene>
<feature type="compositionally biased region" description="Basic and acidic residues" evidence="1">
    <location>
        <begin position="21"/>
        <end position="33"/>
    </location>
</feature>
<accession>A0AAV7MIW5</accession>
<keyword evidence="3" id="KW-1185">Reference proteome</keyword>
<dbReference type="EMBL" id="JANPWB010000013">
    <property type="protein sequence ID" value="KAJ1103433.1"/>
    <property type="molecule type" value="Genomic_DNA"/>
</dbReference>